<organism evidence="1 2">
    <name type="scientific">Actinomadura decatromicini</name>
    <dbReference type="NCBI Taxonomy" id="2604572"/>
    <lineage>
        <taxon>Bacteria</taxon>
        <taxon>Bacillati</taxon>
        <taxon>Actinomycetota</taxon>
        <taxon>Actinomycetes</taxon>
        <taxon>Streptosporangiales</taxon>
        <taxon>Thermomonosporaceae</taxon>
        <taxon>Actinomadura</taxon>
    </lineage>
</organism>
<evidence type="ECO:0000313" key="1">
    <source>
        <dbReference type="EMBL" id="TYK43282.1"/>
    </source>
</evidence>
<proteinExistence type="predicted"/>
<sequence length="229" mass="25677">MAVVLDTDNGPVFLKGLPVDHPRRWTQDMEAVINPYVRHLGPRLLWRVRDEWDILGFEYIKGRHADPTPGSADLPKVVETISHVGEIPCPSLPLKEATSRWRNYVDDSLDLALLDGDRLLHTDYNPLNILMAEGRALLVDWAWPTRGAGWIDPACLVLRIMSYGHTAEQAEAVVADLSAWRQADPRGLQVFAEANARFWAGAAADNPADWPVRMAAAAQSWHAYRLNQD</sequence>
<evidence type="ECO:0000313" key="2">
    <source>
        <dbReference type="Proteomes" id="UP000323505"/>
    </source>
</evidence>
<keyword evidence="1" id="KW-0808">Transferase</keyword>
<dbReference type="Proteomes" id="UP000323505">
    <property type="component" value="Unassembled WGS sequence"/>
</dbReference>
<accession>A0A5D3F526</accession>
<name>A0A5D3F526_9ACTN</name>
<dbReference type="EMBL" id="VSRQ01000012">
    <property type="protein sequence ID" value="TYK43282.1"/>
    <property type="molecule type" value="Genomic_DNA"/>
</dbReference>
<dbReference type="InterPro" id="IPR011009">
    <property type="entry name" value="Kinase-like_dom_sf"/>
</dbReference>
<protein>
    <submittedName>
        <fullName evidence="1">Aminoglycoside phosphotransferase</fullName>
    </submittedName>
</protein>
<comment type="caution">
    <text evidence="1">The sequence shown here is derived from an EMBL/GenBank/DDBJ whole genome shotgun (WGS) entry which is preliminary data.</text>
</comment>
<gene>
    <name evidence="1" type="ORF">FXF68_39400</name>
</gene>
<keyword evidence="2" id="KW-1185">Reference proteome</keyword>
<dbReference type="AlphaFoldDB" id="A0A5D3F526"/>
<dbReference type="GO" id="GO:0016740">
    <property type="term" value="F:transferase activity"/>
    <property type="evidence" value="ECO:0007669"/>
    <property type="project" value="UniProtKB-KW"/>
</dbReference>
<reference evidence="1 2" key="1">
    <citation type="submission" date="2019-08" db="EMBL/GenBank/DDBJ databases">
        <title>Actinomadura sp. nov. CYP1-5 isolated from mountain soil.</title>
        <authorList>
            <person name="Songsumanus A."/>
            <person name="Kuncharoen N."/>
            <person name="Kudo T."/>
            <person name="Yuki M."/>
            <person name="Igarashi Y."/>
            <person name="Tanasupawat S."/>
        </authorList>
    </citation>
    <scope>NUCLEOTIDE SEQUENCE [LARGE SCALE GENOMIC DNA]</scope>
    <source>
        <strain evidence="1 2">CYP1-5</strain>
    </source>
</reference>
<dbReference type="SUPFAM" id="SSF56112">
    <property type="entry name" value="Protein kinase-like (PK-like)"/>
    <property type="match status" value="1"/>
</dbReference>